<dbReference type="Proteomes" id="UP001321760">
    <property type="component" value="Unassembled WGS sequence"/>
</dbReference>
<keyword evidence="3" id="KW-1185">Reference proteome</keyword>
<proteinExistence type="predicted"/>
<gene>
    <name evidence="2" type="ORF">QBC34DRAFT_199816</name>
</gene>
<comment type="caution">
    <text evidence="2">The sequence shown here is derived from an EMBL/GenBank/DDBJ whole genome shotgun (WGS) entry which is preliminary data.</text>
</comment>
<name>A0AAV9G6I2_9PEZI</name>
<organism evidence="2 3">
    <name type="scientific">Podospora aff. communis PSN243</name>
    <dbReference type="NCBI Taxonomy" id="3040156"/>
    <lineage>
        <taxon>Eukaryota</taxon>
        <taxon>Fungi</taxon>
        <taxon>Dikarya</taxon>
        <taxon>Ascomycota</taxon>
        <taxon>Pezizomycotina</taxon>
        <taxon>Sordariomycetes</taxon>
        <taxon>Sordariomycetidae</taxon>
        <taxon>Sordariales</taxon>
        <taxon>Podosporaceae</taxon>
        <taxon>Podospora</taxon>
    </lineage>
</organism>
<keyword evidence="1" id="KW-0732">Signal</keyword>
<reference evidence="2" key="2">
    <citation type="submission" date="2023-05" db="EMBL/GenBank/DDBJ databases">
        <authorList>
            <consortium name="Lawrence Berkeley National Laboratory"/>
            <person name="Steindorff A."/>
            <person name="Hensen N."/>
            <person name="Bonometti L."/>
            <person name="Westerberg I."/>
            <person name="Brannstrom I.O."/>
            <person name="Guillou S."/>
            <person name="Cros-Aarteil S."/>
            <person name="Calhoun S."/>
            <person name="Haridas S."/>
            <person name="Kuo A."/>
            <person name="Mondo S."/>
            <person name="Pangilinan J."/>
            <person name="Riley R."/>
            <person name="Labutti K."/>
            <person name="Andreopoulos B."/>
            <person name="Lipzen A."/>
            <person name="Chen C."/>
            <person name="Yanf M."/>
            <person name="Daum C."/>
            <person name="Ng V."/>
            <person name="Clum A."/>
            <person name="Ohm R."/>
            <person name="Martin F."/>
            <person name="Silar P."/>
            <person name="Natvig D."/>
            <person name="Lalanne C."/>
            <person name="Gautier V."/>
            <person name="Ament-Velasquez S.L."/>
            <person name="Kruys A."/>
            <person name="Hutchinson M.I."/>
            <person name="Powell A.J."/>
            <person name="Barry K."/>
            <person name="Miller A.N."/>
            <person name="Grigoriev I.V."/>
            <person name="Debuchy R."/>
            <person name="Gladieux P."/>
            <person name="Thoren M.H."/>
            <person name="Johannesson H."/>
        </authorList>
    </citation>
    <scope>NUCLEOTIDE SEQUENCE</scope>
    <source>
        <strain evidence="2">PSN243</strain>
    </source>
</reference>
<evidence type="ECO:0000256" key="1">
    <source>
        <dbReference type="SAM" id="SignalP"/>
    </source>
</evidence>
<feature type="chain" id="PRO_5043855112" evidence="1">
    <location>
        <begin position="28"/>
        <end position="136"/>
    </location>
</feature>
<feature type="signal peptide" evidence="1">
    <location>
        <begin position="1"/>
        <end position="27"/>
    </location>
</feature>
<sequence>MGPWTSHGMVSWPLGLHITSIAGFCTCQVPLPPYGKLLSSSLHDDLSVIQPAYPDPPCQTPVGSFMHFTDARQFSRDRFCKKDDFHCSPTNIVPLIRSVPDGFDPRGATVLWPPPVPLELTIEHVSSHGNIPHPLL</sequence>
<reference evidence="2" key="1">
    <citation type="journal article" date="2023" name="Mol. Phylogenet. Evol.">
        <title>Genome-scale phylogeny and comparative genomics of the fungal order Sordariales.</title>
        <authorList>
            <person name="Hensen N."/>
            <person name="Bonometti L."/>
            <person name="Westerberg I."/>
            <person name="Brannstrom I.O."/>
            <person name="Guillou S."/>
            <person name="Cros-Aarteil S."/>
            <person name="Calhoun S."/>
            <person name="Haridas S."/>
            <person name="Kuo A."/>
            <person name="Mondo S."/>
            <person name="Pangilinan J."/>
            <person name="Riley R."/>
            <person name="LaButti K."/>
            <person name="Andreopoulos B."/>
            <person name="Lipzen A."/>
            <person name="Chen C."/>
            <person name="Yan M."/>
            <person name="Daum C."/>
            <person name="Ng V."/>
            <person name="Clum A."/>
            <person name="Steindorff A."/>
            <person name="Ohm R.A."/>
            <person name="Martin F."/>
            <person name="Silar P."/>
            <person name="Natvig D.O."/>
            <person name="Lalanne C."/>
            <person name="Gautier V."/>
            <person name="Ament-Velasquez S.L."/>
            <person name="Kruys A."/>
            <person name="Hutchinson M.I."/>
            <person name="Powell A.J."/>
            <person name="Barry K."/>
            <person name="Miller A.N."/>
            <person name="Grigoriev I.V."/>
            <person name="Debuchy R."/>
            <person name="Gladieux P."/>
            <person name="Hiltunen Thoren M."/>
            <person name="Johannesson H."/>
        </authorList>
    </citation>
    <scope>NUCLEOTIDE SEQUENCE</scope>
    <source>
        <strain evidence="2">PSN243</strain>
    </source>
</reference>
<dbReference type="EMBL" id="MU865988">
    <property type="protein sequence ID" value="KAK4443714.1"/>
    <property type="molecule type" value="Genomic_DNA"/>
</dbReference>
<evidence type="ECO:0000313" key="3">
    <source>
        <dbReference type="Proteomes" id="UP001321760"/>
    </source>
</evidence>
<evidence type="ECO:0000313" key="2">
    <source>
        <dbReference type="EMBL" id="KAK4443714.1"/>
    </source>
</evidence>
<dbReference type="AlphaFoldDB" id="A0AAV9G6I2"/>
<protein>
    <submittedName>
        <fullName evidence="2">Uncharacterized protein</fullName>
    </submittedName>
</protein>
<accession>A0AAV9G6I2</accession>